<proteinExistence type="predicted"/>
<gene>
    <name evidence="1" type="ORF">APZ42_020855</name>
</gene>
<keyword evidence="2" id="KW-1185">Reference proteome</keyword>
<protein>
    <submittedName>
        <fullName evidence="1">Uncharacterized protein</fullName>
    </submittedName>
</protein>
<organism evidence="1 2">
    <name type="scientific">Daphnia magna</name>
    <dbReference type="NCBI Taxonomy" id="35525"/>
    <lineage>
        <taxon>Eukaryota</taxon>
        <taxon>Metazoa</taxon>
        <taxon>Ecdysozoa</taxon>
        <taxon>Arthropoda</taxon>
        <taxon>Crustacea</taxon>
        <taxon>Branchiopoda</taxon>
        <taxon>Diplostraca</taxon>
        <taxon>Cladocera</taxon>
        <taxon>Anomopoda</taxon>
        <taxon>Daphniidae</taxon>
        <taxon>Daphnia</taxon>
    </lineage>
</organism>
<dbReference type="EMBL" id="LRGB01001005">
    <property type="protein sequence ID" value="KZS14184.1"/>
    <property type="molecule type" value="Genomic_DNA"/>
</dbReference>
<dbReference type="Proteomes" id="UP000076858">
    <property type="component" value="Unassembled WGS sequence"/>
</dbReference>
<dbReference type="AlphaFoldDB" id="A0A164XFR3"/>
<sequence length="72" mass="7977">MATRFSVPLVHQQSRGIFLYSVPKQLRQHTAKASVRVPGLYGHVMCVASCRFRPMTFKGRGAGDPSFLLIAT</sequence>
<evidence type="ECO:0000313" key="1">
    <source>
        <dbReference type="EMBL" id="KZS14184.1"/>
    </source>
</evidence>
<reference evidence="1 2" key="1">
    <citation type="submission" date="2016-03" db="EMBL/GenBank/DDBJ databases">
        <title>EvidentialGene: Evidence-directed Construction of Genes on Genomes.</title>
        <authorList>
            <person name="Gilbert D.G."/>
            <person name="Choi J.-H."/>
            <person name="Mockaitis K."/>
            <person name="Colbourne J."/>
            <person name="Pfrender M."/>
        </authorList>
    </citation>
    <scope>NUCLEOTIDE SEQUENCE [LARGE SCALE GENOMIC DNA]</scope>
    <source>
        <strain evidence="1 2">Xinb3</strain>
        <tissue evidence="1">Complete organism</tissue>
    </source>
</reference>
<evidence type="ECO:0000313" key="2">
    <source>
        <dbReference type="Proteomes" id="UP000076858"/>
    </source>
</evidence>
<comment type="caution">
    <text evidence="1">The sequence shown here is derived from an EMBL/GenBank/DDBJ whole genome shotgun (WGS) entry which is preliminary data.</text>
</comment>
<name>A0A164XFR3_9CRUS</name>
<accession>A0A164XFR3</accession>